<dbReference type="PROSITE" id="PS51202">
    <property type="entry name" value="RCK_C"/>
    <property type="match status" value="1"/>
</dbReference>
<dbReference type="SUPFAM" id="SSF116726">
    <property type="entry name" value="TrkA C-terminal domain-like"/>
    <property type="match status" value="1"/>
</dbReference>
<name>A0A8J3VKJ9_9ACTN</name>
<dbReference type="PROSITE" id="PS51201">
    <property type="entry name" value="RCK_N"/>
    <property type="match status" value="1"/>
</dbReference>
<dbReference type="InterPro" id="IPR003148">
    <property type="entry name" value="RCK_N"/>
</dbReference>
<feature type="domain" description="RCK N-terminal" evidence="2">
    <location>
        <begin position="1"/>
        <end position="118"/>
    </location>
</feature>
<dbReference type="Proteomes" id="UP000612899">
    <property type="component" value="Unassembled WGS sequence"/>
</dbReference>
<dbReference type="Gene3D" id="3.30.70.1450">
    <property type="entry name" value="Regulator of K+ conductance, C-terminal domain"/>
    <property type="match status" value="1"/>
</dbReference>
<dbReference type="PANTHER" id="PTHR43833:SF11">
    <property type="entry name" value="VOLTAGE-GATED POTASSIUM CHANNEL KCH"/>
    <property type="match status" value="1"/>
</dbReference>
<sequence>MINGADGLTYRLAEQLSSRYGSPVVVLMTRQQRLTALDFEDLPGVRTVVVDRLDEAALGQANLATAAGLALTVQDDVGNIHVALQARDVAPGLRLVVRMYNTNLGHNIETLLGDCKVLSDAEIAAPALVASALGEVAANPVRVGRRTLIVARRADVAPNRVVCGLAVTDGQEGPSILPASDDIADLVLAEGDEKSNLESTQRIGATKPKRASWFGLMLTFVSAVASRKTRIAVTVVLGIIAAAGVALGMSLGLPGWEGFYSAAATVLTGPQPNAGYTTWQQALQLVLGIAGLAFIPLITAVIVEGSVRARLAVAQVRLQQPHVNHVVVVGLGGVGTRVLRLLHDRGIKVVAIAASEQARGVSLARELEIPLIIGEPSRESTLRMAGVERCRALMAVERADVSNLETALHGRNLQERLHVVLRLFDGDLAARVRRTFNLPLSRSVSYLAAPAFAEALMDREVIGTFSVGRRVLLLAEASVVPGSALEGKTIGEVDTPGMLRVIALTEFGEPRPLWRPAAGRRIGARDMLTVVASRDGLSNLVSRSART</sequence>
<dbReference type="SUPFAM" id="SSF51735">
    <property type="entry name" value="NAD(P)-binding Rossmann-fold domains"/>
    <property type="match status" value="2"/>
</dbReference>
<evidence type="ECO:0000259" key="2">
    <source>
        <dbReference type="PROSITE" id="PS51201"/>
    </source>
</evidence>
<dbReference type="GO" id="GO:0008324">
    <property type="term" value="F:monoatomic cation transmembrane transporter activity"/>
    <property type="evidence" value="ECO:0007669"/>
    <property type="project" value="InterPro"/>
</dbReference>
<keyword evidence="5" id="KW-1185">Reference proteome</keyword>
<keyword evidence="1" id="KW-0812">Transmembrane</keyword>
<protein>
    <submittedName>
        <fullName evidence="4">Potassium transporter TrkA</fullName>
    </submittedName>
</protein>
<dbReference type="GO" id="GO:0006813">
    <property type="term" value="P:potassium ion transport"/>
    <property type="evidence" value="ECO:0007669"/>
    <property type="project" value="InterPro"/>
</dbReference>
<dbReference type="InterPro" id="IPR036721">
    <property type="entry name" value="RCK_C_sf"/>
</dbReference>
<dbReference type="InterPro" id="IPR050721">
    <property type="entry name" value="Trk_Ktr_HKT_K-transport"/>
</dbReference>
<dbReference type="InterPro" id="IPR006037">
    <property type="entry name" value="RCK_C"/>
</dbReference>
<gene>
    <name evidence="4" type="ORF">Rhe02_72280</name>
</gene>
<dbReference type="Pfam" id="PF02254">
    <property type="entry name" value="TrkA_N"/>
    <property type="match status" value="2"/>
</dbReference>
<keyword evidence="1" id="KW-0472">Membrane</keyword>
<accession>A0A8J3VKJ9</accession>
<feature type="transmembrane region" description="Helical" evidence="1">
    <location>
        <begin position="282"/>
        <end position="303"/>
    </location>
</feature>
<keyword evidence="1" id="KW-1133">Transmembrane helix</keyword>
<organism evidence="4 5">
    <name type="scientific">Rhizocola hellebori</name>
    <dbReference type="NCBI Taxonomy" id="1392758"/>
    <lineage>
        <taxon>Bacteria</taxon>
        <taxon>Bacillati</taxon>
        <taxon>Actinomycetota</taxon>
        <taxon>Actinomycetes</taxon>
        <taxon>Micromonosporales</taxon>
        <taxon>Micromonosporaceae</taxon>
        <taxon>Rhizocola</taxon>
    </lineage>
</organism>
<proteinExistence type="predicted"/>
<feature type="domain" description="RCK C-terminal" evidence="3">
    <location>
        <begin position="462"/>
        <end position="546"/>
    </location>
</feature>
<evidence type="ECO:0000259" key="3">
    <source>
        <dbReference type="PROSITE" id="PS51202"/>
    </source>
</evidence>
<dbReference type="Gene3D" id="3.40.50.720">
    <property type="entry name" value="NAD(P)-binding Rossmann-like Domain"/>
    <property type="match status" value="2"/>
</dbReference>
<reference evidence="4" key="1">
    <citation type="submission" date="2021-01" db="EMBL/GenBank/DDBJ databases">
        <title>Whole genome shotgun sequence of Rhizocola hellebori NBRC 109834.</title>
        <authorList>
            <person name="Komaki H."/>
            <person name="Tamura T."/>
        </authorList>
    </citation>
    <scope>NUCLEOTIDE SEQUENCE</scope>
    <source>
        <strain evidence="4">NBRC 109834</strain>
    </source>
</reference>
<dbReference type="EMBL" id="BONY01000062">
    <property type="protein sequence ID" value="GIH09161.1"/>
    <property type="molecule type" value="Genomic_DNA"/>
</dbReference>
<feature type="transmembrane region" description="Helical" evidence="1">
    <location>
        <begin position="231"/>
        <end position="251"/>
    </location>
</feature>
<evidence type="ECO:0000313" key="4">
    <source>
        <dbReference type="EMBL" id="GIH09161.1"/>
    </source>
</evidence>
<comment type="caution">
    <text evidence="4">The sequence shown here is derived from an EMBL/GenBank/DDBJ whole genome shotgun (WGS) entry which is preliminary data.</text>
</comment>
<dbReference type="PANTHER" id="PTHR43833">
    <property type="entry name" value="POTASSIUM CHANNEL PROTEIN 2-RELATED-RELATED"/>
    <property type="match status" value="1"/>
</dbReference>
<evidence type="ECO:0000256" key="1">
    <source>
        <dbReference type="SAM" id="Phobius"/>
    </source>
</evidence>
<dbReference type="AlphaFoldDB" id="A0A8J3VKJ9"/>
<dbReference type="InterPro" id="IPR036291">
    <property type="entry name" value="NAD(P)-bd_dom_sf"/>
</dbReference>
<evidence type="ECO:0000313" key="5">
    <source>
        <dbReference type="Proteomes" id="UP000612899"/>
    </source>
</evidence>